<dbReference type="STRING" id="766136.BHF68_00390"/>
<dbReference type="PANTHER" id="PTHR43682:SF1">
    <property type="entry name" value="LACTATE UTILIZATION PROTEIN C"/>
    <property type="match status" value="1"/>
</dbReference>
<gene>
    <name evidence="2" type="ORF">BHF68_00390</name>
</gene>
<evidence type="ECO:0000313" key="3">
    <source>
        <dbReference type="Proteomes" id="UP000094296"/>
    </source>
</evidence>
<dbReference type="InterPro" id="IPR037171">
    <property type="entry name" value="NagB/RpiA_transferase-like"/>
</dbReference>
<proteinExistence type="predicted"/>
<dbReference type="Proteomes" id="UP000094296">
    <property type="component" value="Unassembled WGS sequence"/>
</dbReference>
<sequence length="230" mass="25578">MTTKETFLRHVKERMARMPDTKKAEVFGDIEKIRDNYKLTYVEIADSTDGMIEKFKQELSALNGIVKITNSPDETFQALKQVLETHGSKKIIAWDDSTLNGLPLAQLNQQGYEIMTKPNDTIEYKHFAKDADTGITGVNFAVAETGSIVLKAGVGKERSISLLPNFHIAIVKSNQFVKRTADIFDYLVKNKESLPSSVNFITGPSRSADIEMDLSIGVHGPAQICVIIEK</sequence>
<dbReference type="EMBL" id="MIJE01000001">
    <property type="protein sequence ID" value="OEF98184.1"/>
    <property type="molecule type" value="Genomic_DNA"/>
</dbReference>
<comment type="caution">
    <text evidence="2">The sequence shown here is derived from an EMBL/GenBank/DDBJ whole genome shotgun (WGS) entry which is preliminary data.</text>
</comment>
<dbReference type="RefSeq" id="WP_069641676.1">
    <property type="nucleotide sequence ID" value="NZ_MIJE01000001.1"/>
</dbReference>
<protein>
    <recommendedName>
        <fullName evidence="1">LUD domain-containing protein</fullName>
    </recommendedName>
</protein>
<name>A0A1E5G5Z0_9FIRM</name>
<dbReference type="AlphaFoldDB" id="A0A1E5G5Z0"/>
<dbReference type="PANTHER" id="PTHR43682">
    <property type="entry name" value="LACTATE UTILIZATION PROTEIN C"/>
    <property type="match status" value="1"/>
</dbReference>
<dbReference type="InterPro" id="IPR003741">
    <property type="entry name" value="LUD_dom"/>
</dbReference>
<keyword evidence="3" id="KW-1185">Reference proteome</keyword>
<dbReference type="Gene3D" id="3.40.50.10420">
    <property type="entry name" value="NagB/RpiA/CoA transferase-like"/>
    <property type="match status" value="1"/>
</dbReference>
<dbReference type="SUPFAM" id="SSF100950">
    <property type="entry name" value="NagB/RpiA/CoA transferase-like"/>
    <property type="match status" value="1"/>
</dbReference>
<organism evidence="2 3">
    <name type="scientific">Desulfuribacillus alkaliarsenatis</name>
    <dbReference type="NCBI Taxonomy" id="766136"/>
    <lineage>
        <taxon>Bacteria</taxon>
        <taxon>Bacillati</taxon>
        <taxon>Bacillota</taxon>
        <taxon>Desulfuribacillia</taxon>
        <taxon>Desulfuribacillales</taxon>
        <taxon>Desulfuribacillaceae</taxon>
        <taxon>Desulfuribacillus</taxon>
    </lineage>
</organism>
<feature type="domain" description="LUD" evidence="1">
    <location>
        <begin position="52"/>
        <end position="228"/>
    </location>
</feature>
<reference evidence="2 3" key="1">
    <citation type="submission" date="2016-09" db="EMBL/GenBank/DDBJ databases">
        <title>Draft genome sequence for the type strain of Desulfuribacillus alkaliarsenatis AHT28, an obligately anaerobic, sulfidogenic bacterium isolated from Russian soda lake sediments.</title>
        <authorList>
            <person name="Abin C.A."/>
            <person name="Hollibaugh J.T."/>
        </authorList>
    </citation>
    <scope>NUCLEOTIDE SEQUENCE [LARGE SCALE GENOMIC DNA]</scope>
    <source>
        <strain evidence="2 3">AHT28</strain>
    </source>
</reference>
<accession>A0A1E5G5Z0</accession>
<evidence type="ECO:0000313" key="2">
    <source>
        <dbReference type="EMBL" id="OEF98184.1"/>
    </source>
</evidence>
<evidence type="ECO:0000259" key="1">
    <source>
        <dbReference type="Pfam" id="PF02589"/>
    </source>
</evidence>
<dbReference type="OrthoDB" id="9794157at2"/>
<dbReference type="Pfam" id="PF02589">
    <property type="entry name" value="LUD_dom"/>
    <property type="match status" value="1"/>
</dbReference>
<dbReference type="InterPro" id="IPR024185">
    <property type="entry name" value="FTHF_cligase-like_sf"/>
</dbReference>